<evidence type="ECO:0000313" key="1">
    <source>
        <dbReference type="EMBL" id="KAI3814363.1"/>
    </source>
</evidence>
<dbReference type="Proteomes" id="UP001056120">
    <property type="component" value="Linkage Group LG06"/>
</dbReference>
<reference evidence="1 2" key="2">
    <citation type="journal article" date="2022" name="Mol. Ecol. Resour.">
        <title>The genomes of chicory, endive, great burdock and yacon provide insights into Asteraceae paleo-polyploidization history and plant inulin production.</title>
        <authorList>
            <person name="Fan W."/>
            <person name="Wang S."/>
            <person name="Wang H."/>
            <person name="Wang A."/>
            <person name="Jiang F."/>
            <person name="Liu H."/>
            <person name="Zhao H."/>
            <person name="Xu D."/>
            <person name="Zhang Y."/>
        </authorList>
    </citation>
    <scope>NUCLEOTIDE SEQUENCE [LARGE SCALE GENOMIC DNA]</scope>
    <source>
        <strain evidence="2">cv. Yunnan</strain>
        <tissue evidence="1">Leaves</tissue>
    </source>
</reference>
<protein>
    <submittedName>
        <fullName evidence="1">Uncharacterized protein</fullName>
    </submittedName>
</protein>
<proteinExistence type="predicted"/>
<reference evidence="2" key="1">
    <citation type="journal article" date="2022" name="Mol. Ecol. Resour.">
        <title>The genomes of chicory, endive, great burdock and yacon provide insights into Asteraceae palaeo-polyploidization history and plant inulin production.</title>
        <authorList>
            <person name="Fan W."/>
            <person name="Wang S."/>
            <person name="Wang H."/>
            <person name="Wang A."/>
            <person name="Jiang F."/>
            <person name="Liu H."/>
            <person name="Zhao H."/>
            <person name="Xu D."/>
            <person name="Zhang Y."/>
        </authorList>
    </citation>
    <scope>NUCLEOTIDE SEQUENCE [LARGE SCALE GENOMIC DNA]</scope>
    <source>
        <strain evidence="2">cv. Yunnan</strain>
    </source>
</reference>
<organism evidence="1 2">
    <name type="scientific">Smallanthus sonchifolius</name>
    <dbReference type="NCBI Taxonomy" id="185202"/>
    <lineage>
        <taxon>Eukaryota</taxon>
        <taxon>Viridiplantae</taxon>
        <taxon>Streptophyta</taxon>
        <taxon>Embryophyta</taxon>
        <taxon>Tracheophyta</taxon>
        <taxon>Spermatophyta</taxon>
        <taxon>Magnoliopsida</taxon>
        <taxon>eudicotyledons</taxon>
        <taxon>Gunneridae</taxon>
        <taxon>Pentapetalae</taxon>
        <taxon>asterids</taxon>
        <taxon>campanulids</taxon>
        <taxon>Asterales</taxon>
        <taxon>Asteraceae</taxon>
        <taxon>Asteroideae</taxon>
        <taxon>Heliantheae alliance</taxon>
        <taxon>Millerieae</taxon>
        <taxon>Smallanthus</taxon>
    </lineage>
</organism>
<accession>A0ACB9J354</accession>
<sequence>MTSTAWTGVEACMSSIAWLGEHGTYQSSLVESPCPRGRDRWPPFVSSHAIWRCRSEEPKRVAGFGTAAQDEWVVFWWEYPWFGADVGTGTGVVAGVMAKEGVGVDGASKKFCR</sequence>
<keyword evidence="2" id="KW-1185">Reference proteome</keyword>
<gene>
    <name evidence="1" type="ORF">L1987_19116</name>
</gene>
<name>A0ACB9J354_9ASTR</name>
<evidence type="ECO:0000313" key="2">
    <source>
        <dbReference type="Proteomes" id="UP001056120"/>
    </source>
</evidence>
<dbReference type="EMBL" id="CM042023">
    <property type="protein sequence ID" value="KAI3814363.1"/>
    <property type="molecule type" value="Genomic_DNA"/>
</dbReference>
<comment type="caution">
    <text evidence="1">The sequence shown here is derived from an EMBL/GenBank/DDBJ whole genome shotgun (WGS) entry which is preliminary data.</text>
</comment>